<sequence length="171" mass="18992">MILYSDCFTPVLILLINLGSFAEEDIGRQGLAGNATADKGLEVAVANLQEYCNGFLGSSLSSTDLILFAFYMFIIEPNDLRMSLRVLEQRITALLDKLLVKPSLVTSPSMEEWGLLLDTSGSVKLWEITKGVVVEDYGKVSFEEKKEELFEMFGSADWLLFCFYPLHAASG</sequence>
<feature type="chain" id="PRO_5042918975" evidence="1">
    <location>
        <begin position="23"/>
        <end position="171"/>
    </location>
</feature>
<name>A0AAN9HSG5_CROPI</name>
<evidence type="ECO:0000256" key="1">
    <source>
        <dbReference type="SAM" id="SignalP"/>
    </source>
</evidence>
<protein>
    <submittedName>
        <fullName evidence="2">Uncharacterized protein</fullName>
    </submittedName>
</protein>
<keyword evidence="1" id="KW-0732">Signal</keyword>
<evidence type="ECO:0000313" key="3">
    <source>
        <dbReference type="Proteomes" id="UP001372338"/>
    </source>
</evidence>
<reference evidence="2 3" key="1">
    <citation type="submission" date="2024-01" db="EMBL/GenBank/DDBJ databases">
        <title>The genomes of 5 underutilized Papilionoideae crops provide insights into root nodulation and disease resistanc.</title>
        <authorList>
            <person name="Yuan L."/>
        </authorList>
    </citation>
    <scope>NUCLEOTIDE SEQUENCE [LARGE SCALE GENOMIC DNA]</scope>
    <source>
        <strain evidence="2">ZHUSHIDOU_FW_LH</strain>
        <tissue evidence="2">Leaf</tissue>
    </source>
</reference>
<keyword evidence="3" id="KW-1185">Reference proteome</keyword>
<dbReference type="Proteomes" id="UP001372338">
    <property type="component" value="Unassembled WGS sequence"/>
</dbReference>
<gene>
    <name evidence="2" type="ORF">RIF29_41229</name>
</gene>
<accession>A0AAN9HSG5</accession>
<comment type="caution">
    <text evidence="2">The sequence shown here is derived from an EMBL/GenBank/DDBJ whole genome shotgun (WGS) entry which is preliminary data.</text>
</comment>
<organism evidence="2 3">
    <name type="scientific">Crotalaria pallida</name>
    <name type="common">Smooth rattlebox</name>
    <name type="synonym">Crotalaria striata</name>
    <dbReference type="NCBI Taxonomy" id="3830"/>
    <lineage>
        <taxon>Eukaryota</taxon>
        <taxon>Viridiplantae</taxon>
        <taxon>Streptophyta</taxon>
        <taxon>Embryophyta</taxon>
        <taxon>Tracheophyta</taxon>
        <taxon>Spermatophyta</taxon>
        <taxon>Magnoliopsida</taxon>
        <taxon>eudicotyledons</taxon>
        <taxon>Gunneridae</taxon>
        <taxon>Pentapetalae</taxon>
        <taxon>rosids</taxon>
        <taxon>fabids</taxon>
        <taxon>Fabales</taxon>
        <taxon>Fabaceae</taxon>
        <taxon>Papilionoideae</taxon>
        <taxon>50 kb inversion clade</taxon>
        <taxon>genistoids sensu lato</taxon>
        <taxon>core genistoids</taxon>
        <taxon>Crotalarieae</taxon>
        <taxon>Crotalaria</taxon>
    </lineage>
</organism>
<feature type="signal peptide" evidence="1">
    <location>
        <begin position="1"/>
        <end position="22"/>
    </location>
</feature>
<evidence type="ECO:0000313" key="2">
    <source>
        <dbReference type="EMBL" id="KAK7246362.1"/>
    </source>
</evidence>
<dbReference type="AlphaFoldDB" id="A0AAN9HSG5"/>
<proteinExistence type="predicted"/>
<dbReference type="EMBL" id="JAYWIO010000008">
    <property type="protein sequence ID" value="KAK7246362.1"/>
    <property type="molecule type" value="Genomic_DNA"/>
</dbReference>